<dbReference type="SUPFAM" id="SSF51316">
    <property type="entry name" value="Mss4-like"/>
    <property type="match status" value="1"/>
</dbReference>
<keyword evidence="7" id="KW-1185">Reference proteome</keyword>
<accession>A0A3M8T594</accession>
<name>A0A3M8T594_9GAMM</name>
<dbReference type="OrthoDB" id="7765631at2"/>
<comment type="caution">
    <text evidence="6">The sequence shown here is derived from an EMBL/GenBank/DDBJ whole genome shotgun (WGS) entry which is preliminary data.</text>
</comment>
<sequence length="148" mass="16170">MSAETHFDGGCLCGAIRYRATSQPLRGVICHCANCRRHSGAPALAFVHFAIESFSWLTKAPAWYRSSAFAERGFCPTCGSTIGMREEVLHDRVQVCIGSLDEPARVRIDDHVWTDSRVPWFDTRDGLPRFPGSSTAVPSDAPASVGDV</sequence>
<evidence type="ECO:0000256" key="4">
    <source>
        <dbReference type="ARBA" id="ARBA00023239"/>
    </source>
</evidence>
<evidence type="ECO:0000256" key="1">
    <source>
        <dbReference type="ARBA" id="ARBA00005495"/>
    </source>
</evidence>
<dbReference type="GO" id="GO:0046872">
    <property type="term" value="F:metal ion binding"/>
    <property type="evidence" value="ECO:0007669"/>
    <property type="project" value="UniProtKB-KW"/>
</dbReference>
<keyword evidence="2" id="KW-0479">Metal-binding</keyword>
<organism evidence="6 7">
    <name type="scientific">Montanilutibacter psychrotolerans</name>
    <dbReference type="NCBI Taxonomy" id="1327343"/>
    <lineage>
        <taxon>Bacteria</taxon>
        <taxon>Pseudomonadati</taxon>
        <taxon>Pseudomonadota</taxon>
        <taxon>Gammaproteobacteria</taxon>
        <taxon>Lysobacterales</taxon>
        <taxon>Lysobacteraceae</taxon>
        <taxon>Montanilutibacter</taxon>
    </lineage>
</organism>
<comment type="similarity">
    <text evidence="1">Belongs to the Gfa family.</text>
</comment>
<dbReference type="AlphaFoldDB" id="A0A3M8T594"/>
<dbReference type="EMBL" id="RIBS01000001">
    <property type="protein sequence ID" value="RNF86370.1"/>
    <property type="molecule type" value="Genomic_DNA"/>
</dbReference>
<dbReference type="PANTHER" id="PTHR33337:SF40">
    <property type="entry name" value="CENP-V_GFA DOMAIN-CONTAINING PROTEIN-RELATED"/>
    <property type="match status" value="1"/>
</dbReference>
<evidence type="ECO:0000313" key="7">
    <source>
        <dbReference type="Proteomes" id="UP000267049"/>
    </source>
</evidence>
<dbReference type="Proteomes" id="UP000267049">
    <property type="component" value="Unassembled WGS sequence"/>
</dbReference>
<dbReference type="InterPro" id="IPR006913">
    <property type="entry name" value="CENP-V/GFA"/>
</dbReference>
<protein>
    <submittedName>
        <fullName evidence="6">GFA family protein</fullName>
    </submittedName>
</protein>
<keyword evidence="4" id="KW-0456">Lyase</keyword>
<dbReference type="GO" id="GO:0016846">
    <property type="term" value="F:carbon-sulfur lyase activity"/>
    <property type="evidence" value="ECO:0007669"/>
    <property type="project" value="InterPro"/>
</dbReference>
<evidence type="ECO:0000256" key="3">
    <source>
        <dbReference type="ARBA" id="ARBA00022833"/>
    </source>
</evidence>
<dbReference type="PANTHER" id="PTHR33337">
    <property type="entry name" value="GFA DOMAIN-CONTAINING PROTEIN"/>
    <property type="match status" value="1"/>
</dbReference>
<proteinExistence type="inferred from homology"/>
<dbReference type="RefSeq" id="WP_123086486.1">
    <property type="nucleotide sequence ID" value="NZ_RIBS01000001.1"/>
</dbReference>
<evidence type="ECO:0000313" key="6">
    <source>
        <dbReference type="EMBL" id="RNF86370.1"/>
    </source>
</evidence>
<dbReference type="InterPro" id="IPR011057">
    <property type="entry name" value="Mss4-like_sf"/>
</dbReference>
<evidence type="ECO:0000259" key="5">
    <source>
        <dbReference type="PROSITE" id="PS51891"/>
    </source>
</evidence>
<dbReference type="PROSITE" id="PS51891">
    <property type="entry name" value="CENP_V_GFA"/>
    <property type="match status" value="1"/>
</dbReference>
<feature type="domain" description="CENP-V/GFA" evidence="5">
    <location>
        <begin position="7"/>
        <end position="122"/>
    </location>
</feature>
<evidence type="ECO:0000256" key="2">
    <source>
        <dbReference type="ARBA" id="ARBA00022723"/>
    </source>
</evidence>
<gene>
    <name evidence="6" type="ORF">EER27_02835</name>
</gene>
<reference evidence="6 7" key="1">
    <citation type="submission" date="2018-11" db="EMBL/GenBank/DDBJ databases">
        <title>Lysobacter cryohumiis sp. nov., isolated from soil in the Tianshan Mountains, Xinjiang, China.</title>
        <authorList>
            <person name="Luo Y."/>
            <person name="Sheng H."/>
        </authorList>
    </citation>
    <scope>NUCLEOTIDE SEQUENCE [LARGE SCALE GENOMIC DNA]</scope>
    <source>
        <strain evidence="6 7">ZS60</strain>
    </source>
</reference>
<dbReference type="Pfam" id="PF04828">
    <property type="entry name" value="GFA"/>
    <property type="match status" value="1"/>
</dbReference>
<keyword evidence="3" id="KW-0862">Zinc</keyword>
<dbReference type="Gene3D" id="3.90.1590.10">
    <property type="entry name" value="glutathione-dependent formaldehyde- activating enzyme (gfa)"/>
    <property type="match status" value="1"/>
</dbReference>